<accession>A0A1N7IHT5</accession>
<evidence type="ECO:0000313" key="2">
    <source>
        <dbReference type="EMBL" id="SIS36610.1"/>
    </source>
</evidence>
<evidence type="ECO:0008006" key="4">
    <source>
        <dbReference type="Google" id="ProtNLM"/>
    </source>
</evidence>
<organism evidence="2 3">
    <name type="scientific">Chryseobacterium joostei</name>
    <dbReference type="NCBI Taxonomy" id="112234"/>
    <lineage>
        <taxon>Bacteria</taxon>
        <taxon>Pseudomonadati</taxon>
        <taxon>Bacteroidota</taxon>
        <taxon>Flavobacteriia</taxon>
        <taxon>Flavobacteriales</taxon>
        <taxon>Weeksellaceae</taxon>
        <taxon>Chryseobacterium group</taxon>
        <taxon>Chryseobacterium</taxon>
    </lineage>
</organism>
<name>A0A1N7IHT5_9FLAO</name>
<dbReference type="AlphaFoldDB" id="A0A1N7IHT5"/>
<dbReference type="InterPro" id="IPR005325">
    <property type="entry name" value="DUF308_memb"/>
</dbReference>
<dbReference type="STRING" id="112234.SAMN05421768_105401"/>
<keyword evidence="1" id="KW-0472">Membrane</keyword>
<proteinExistence type="predicted"/>
<keyword evidence="1" id="KW-0812">Transmembrane</keyword>
<keyword evidence="1" id="KW-1133">Transmembrane helix</keyword>
<evidence type="ECO:0000313" key="3">
    <source>
        <dbReference type="Proteomes" id="UP000186106"/>
    </source>
</evidence>
<dbReference type="EMBL" id="FTNZ01000005">
    <property type="protein sequence ID" value="SIS36610.1"/>
    <property type="molecule type" value="Genomic_DNA"/>
</dbReference>
<gene>
    <name evidence="2" type="ORF">SAMN05421768_105401</name>
</gene>
<sequence>MLPFLFFLYFCYMMFNWLSLVTGLFYIVLGIVVIIYKFFFTILEPAIAYALGALLIVYGIFRIYRAVSKIKKSKDEE</sequence>
<dbReference type="Proteomes" id="UP000186106">
    <property type="component" value="Unassembled WGS sequence"/>
</dbReference>
<reference evidence="2 3" key="1">
    <citation type="submission" date="2017-01" db="EMBL/GenBank/DDBJ databases">
        <authorList>
            <person name="Mah S.A."/>
            <person name="Swanson W.J."/>
            <person name="Moy G.W."/>
            <person name="Vacquier V.D."/>
        </authorList>
    </citation>
    <scope>NUCLEOTIDE SEQUENCE [LARGE SCALE GENOMIC DNA]</scope>
    <source>
        <strain evidence="2 3">DSM 16927</strain>
    </source>
</reference>
<feature type="transmembrane region" description="Helical" evidence="1">
    <location>
        <begin position="46"/>
        <end position="64"/>
    </location>
</feature>
<protein>
    <recommendedName>
        <fullName evidence="4">C4-dicarboxylate ABC transporter</fullName>
    </recommendedName>
</protein>
<evidence type="ECO:0000256" key="1">
    <source>
        <dbReference type="SAM" id="Phobius"/>
    </source>
</evidence>
<feature type="transmembrane region" description="Helical" evidence="1">
    <location>
        <begin position="7"/>
        <end position="40"/>
    </location>
</feature>
<dbReference type="Pfam" id="PF03729">
    <property type="entry name" value="DUF308"/>
    <property type="match status" value="1"/>
</dbReference>